<keyword evidence="2" id="KW-0479">Metal-binding</keyword>
<name>A0A6A4ZU52_APHAT</name>
<dbReference type="AlphaFoldDB" id="A0A6A4ZU52"/>
<protein>
    <recommendedName>
        <fullName evidence="4">DDE Tnp4 domain-containing protein</fullName>
    </recommendedName>
</protein>
<evidence type="ECO:0000313" key="5">
    <source>
        <dbReference type="EMBL" id="KAF0716099.1"/>
    </source>
</evidence>
<dbReference type="EMBL" id="VJMI01016904">
    <property type="protein sequence ID" value="KAF0716099.1"/>
    <property type="molecule type" value="Genomic_DNA"/>
</dbReference>
<feature type="region of interest" description="Disordered" evidence="3">
    <location>
        <begin position="134"/>
        <end position="159"/>
    </location>
</feature>
<feature type="domain" description="DDE Tnp4" evidence="4">
    <location>
        <begin position="9"/>
        <end position="57"/>
    </location>
</feature>
<evidence type="ECO:0000259" key="4">
    <source>
        <dbReference type="Pfam" id="PF13359"/>
    </source>
</evidence>
<evidence type="ECO:0000313" key="6">
    <source>
        <dbReference type="Proteomes" id="UP000469452"/>
    </source>
</evidence>
<proteinExistence type="predicted"/>
<sequence length="186" mass="20687">MSTHVSSRSYADKKVYYSGKHLLYGQNVELSVLPNGFAIDCTKHYKGSVSDKTIFDENLHFYMASLTKQASEDRMDDPDQATRQWANYDILFETYVAMMNVHIRMRPLRVDDGDVNVQYVNELNAIETKTVKGKKSSAQSSMAAGDAGGSDTNLGSNSENESSSIVLDNFYVVLTSCNGLEIGFNH</sequence>
<comment type="caution">
    <text evidence="5">The sequence shown here is derived from an EMBL/GenBank/DDBJ whole genome shotgun (WGS) entry which is preliminary data.</text>
</comment>
<evidence type="ECO:0000256" key="2">
    <source>
        <dbReference type="ARBA" id="ARBA00022723"/>
    </source>
</evidence>
<organism evidence="5 6">
    <name type="scientific">Aphanomyces astaci</name>
    <name type="common">Crayfish plague agent</name>
    <dbReference type="NCBI Taxonomy" id="112090"/>
    <lineage>
        <taxon>Eukaryota</taxon>
        <taxon>Sar</taxon>
        <taxon>Stramenopiles</taxon>
        <taxon>Oomycota</taxon>
        <taxon>Saprolegniomycetes</taxon>
        <taxon>Saprolegniales</taxon>
        <taxon>Verrucalvaceae</taxon>
        <taxon>Aphanomyces</taxon>
    </lineage>
</organism>
<accession>A0A6A4ZU52</accession>
<dbReference type="VEuPathDB" id="FungiDB:H257_04952"/>
<dbReference type="Proteomes" id="UP000469452">
    <property type="component" value="Unassembled WGS sequence"/>
</dbReference>
<dbReference type="InterPro" id="IPR027806">
    <property type="entry name" value="HARBI1_dom"/>
</dbReference>
<comment type="cofactor">
    <cofactor evidence="1">
        <name>a divalent metal cation</name>
        <dbReference type="ChEBI" id="CHEBI:60240"/>
    </cofactor>
</comment>
<evidence type="ECO:0000256" key="3">
    <source>
        <dbReference type="SAM" id="MobiDB-lite"/>
    </source>
</evidence>
<dbReference type="Pfam" id="PF13359">
    <property type="entry name" value="DDE_Tnp_4"/>
    <property type="match status" value="1"/>
</dbReference>
<reference evidence="5 6" key="1">
    <citation type="submission" date="2019-06" db="EMBL/GenBank/DDBJ databases">
        <title>Genomics analysis of Aphanomyces spp. identifies a new class of oomycete effector associated with host adaptation.</title>
        <authorList>
            <person name="Gaulin E."/>
        </authorList>
    </citation>
    <scope>NUCLEOTIDE SEQUENCE [LARGE SCALE GENOMIC DNA]</scope>
    <source>
        <strain evidence="5 6">E</strain>
    </source>
</reference>
<gene>
    <name evidence="5" type="ORF">AaE_011190</name>
</gene>
<dbReference type="GO" id="GO:0046872">
    <property type="term" value="F:metal ion binding"/>
    <property type="evidence" value="ECO:0007669"/>
    <property type="project" value="UniProtKB-KW"/>
</dbReference>
<evidence type="ECO:0000256" key="1">
    <source>
        <dbReference type="ARBA" id="ARBA00001968"/>
    </source>
</evidence>